<evidence type="ECO:0000256" key="3">
    <source>
        <dbReference type="ARBA" id="ARBA00022692"/>
    </source>
</evidence>
<dbReference type="OrthoDB" id="9787548at2"/>
<organism evidence="8 9">
    <name type="scientific">Pseudoalteromonas byunsanensis</name>
    <dbReference type="NCBI Taxonomy" id="327939"/>
    <lineage>
        <taxon>Bacteria</taxon>
        <taxon>Pseudomonadati</taxon>
        <taxon>Pseudomonadota</taxon>
        <taxon>Gammaproteobacteria</taxon>
        <taxon>Alteromonadales</taxon>
        <taxon>Pseudoalteromonadaceae</taxon>
        <taxon>Pseudoalteromonas</taxon>
    </lineage>
</organism>
<keyword evidence="5 7" id="KW-1133">Transmembrane helix</keyword>
<dbReference type="GO" id="GO:0034755">
    <property type="term" value="P:iron ion transmembrane transport"/>
    <property type="evidence" value="ECO:0007669"/>
    <property type="project" value="TreeGrafter"/>
</dbReference>
<feature type="transmembrane region" description="Helical" evidence="7">
    <location>
        <begin position="229"/>
        <end position="257"/>
    </location>
</feature>
<proteinExistence type="predicted"/>
<evidence type="ECO:0000313" key="8">
    <source>
        <dbReference type="EMBL" id="OHU93614.1"/>
    </source>
</evidence>
<dbReference type="PANTHER" id="PTHR11706:SF33">
    <property type="entry name" value="NATURAL RESISTANCE-ASSOCIATED MACROPHAGE PROTEIN 2"/>
    <property type="match status" value="1"/>
</dbReference>
<comment type="subcellular location">
    <subcellularLocation>
        <location evidence="1">Membrane</location>
        <topology evidence="1">Multi-pass membrane protein</topology>
    </subcellularLocation>
</comment>
<dbReference type="PROSITE" id="PS51257">
    <property type="entry name" value="PROKAR_LIPOPROTEIN"/>
    <property type="match status" value="1"/>
</dbReference>
<keyword evidence="3 7" id="KW-0812">Transmembrane</keyword>
<dbReference type="PANTHER" id="PTHR11706">
    <property type="entry name" value="SOLUTE CARRIER PROTEIN FAMILY 11 MEMBER"/>
    <property type="match status" value="1"/>
</dbReference>
<dbReference type="AlphaFoldDB" id="A0A1S1N2E5"/>
<feature type="transmembrane region" description="Helical" evidence="7">
    <location>
        <begin position="315"/>
        <end position="333"/>
    </location>
</feature>
<dbReference type="PRINTS" id="PR00447">
    <property type="entry name" value="NATRESASSCMP"/>
</dbReference>
<evidence type="ECO:0000256" key="6">
    <source>
        <dbReference type="ARBA" id="ARBA00023136"/>
    </source>
</evidence>
<dbReference type="NCBIfam" id="NF037982">
    <property type="entry name" value="Nramp_1"/>
    <property type="match status" value="1"/>
</dbReference>
<evidence type="ECO:0000256" key="1">
    <source>
        <dbReference type="ARBA" id="ARBA00004141"/>
    </source>
</evidence>
<dbReference type="Gene3D" id="1.20.1740.10">
    <property type="entry name" value="Amino acid/polyamine transporter I"/>
    <property type="match status" value="1"/>
</dbReference>
<evidence type="ECO:0000256" key="5">
    <source>
        <dbReference type="ARBA" id="ARBA00022989"/>
    </source>
</evidence>
<keyword evidence="9" id="KW-1185">Reference proteome</keyword>
<reference evidence="8 9" key="1">
    <citation type="submission" date="2016-10" db="EMBL/GenBank/DDBJ databases">
        <title>Pseudoalteromonas amylolytica sp. nov., isolated from the surface seawater.</title>
        <authorList>
            <person name="Wu Y.-H."/>
            <person name="Cheng H."/>
            <person name="Jin X.-B."/>
            <person name="Wang C.-S."/>
            <person name="Xu X.-W."/>
        </authorList>
    </citation>
    <scope>NUCLEOTIDE SEQUENCE [LARGE SCALE GENOMIC DNA]</scope>
    <source>
        <strain evidence="8 9">JCM 12483</strain>
    </source>
</reference>
<gene>
    <name evidence="8" type="ORF">BIW53_19960</name>
</gene>
<feature type="transmembrane region" description="Helical" evidence="7">
    <location>
        <begin position="149"/>
        <end position="167"/>
    </location>
</feature>
<feature type="transmembrane region" description="Helical" evidence="7">
    <location>
        <begin position="12"/>
        <end position="32"/>
    </location>
</feature>
<protein>
    <submittedName>
        <fullName evidence="8">Manganese transporter</fullName>
    </submittedName>
</protein>
<dbReference type="RefSeq" id="WP_070993768.1">
    <property type="nucleotide sequence ID" value="NZ_CBCSHD010000006.1"/>
</dbReference>
<feature type="transmembrane region" description="Helical" evidence="7">
    <location>
        <begin position="82"/>
        <end position="100"/>
    </location>
</feature>
<dbReference type="EMBL" id="MNAN01000037">
    <property type="protein sequence ID" value="OHU93614.1"/>
    <property type="molecule type" value="Genomic_DNA"/>
</dbReference>
<dbReference type="Proteomes" id="UP000180253">
    <property type="component" value="Unassembled WGS sequence"/>
</dbReference>
<dbReference type="Pfam" id="PF01566">
    <property type="entry name" value="Nramp"/>
    <property type="match status" value="1"/>
</dbReference>
<keyword evidence="4" id="KW-0769">Symport</keyword>
<feature type="transmembrane region" description="Helical" evidence="7">
    <location>
        <begin position="381"/>
        <end position="399"/>
    </location>
</feature>
<dbReference type="GO" id="GO:0005886">
    <property type="term" value="C:plasma membrane"/>
    <property type="evidence" value="ECO:0007669"/>
    <property type="project" value="TreeGrafter"/>
</dbReference>
<dbReference type="InterPro" id="IPR001046">
    <property type="entry name" value="NRAMP_fam"/>
</dbReference>
<dbReference type="GO" id="GO:0015293">
    <property type="term" value="F:symporter activity"/>
    <property type="evidence" value="ECO:0007669"/>
    <property type="project" value="UniProtKB-KW"/>
</dbReference>
<keyword evidence="2" id="KW-0813">Transport</keyword>
<evidence type="ECO:0000256" key="4">
    <source>
        <dbReference type="ARBA" id="ARBA00022847"/>
    </source>
</evidence>
<comment type="caution">
    <text evidence="8">The sequence shown here is derived from an EMBL/GenBank/DDBJ whole genome shotgun (WGS) entry which is preliminary data.</text>
</comment>
<keyword evidence="6 7" id="KW-0472">Membrane</keyword>
<name>A0A1S1N2E5_9GAMM</name>
<evidence type="ECO:0000256" key="7">
    <source>
        <dbReference type="SAM" id="Phobius"/>
    </source>
</evidence>
<sequence>MLNRLKNFGPGVIVTAAFIGPGTITACTLAGAQYGYVLLWALVFATAATIILQEMSARVGIVTQKGLGEVINQSLHDSFWKWPLFALIIIAICIGNAAYEAGNLVGAALGIEAITNSNEWIFRGSIIALTAIGAAILMQGTYRQIERILIALVCIMALAFIVTFVLVKPDLTQLFKGLVSPSIPEGSLLTVIALIGTTVVPYNLFLHASTAKSHWSKPEDIPKARSDTIISIGLGGLIAILVTSTAAASIFTLGLSVNNAIDMAVIFEPTFGSLSKYLLGIGLFSAGLSSVITAPLATGYVISEILQLKGDVNSKSFRLITIGIIVIGAALSMADVKPIQIIILAQFANGLLLPIIAVFLLYAMNNRQLLGRYANTKWSNFLGFSVLIFTAFLGVRLIAKSLGLY</sequence>
<dbReference type="STRING" id="327939.BIW53_19960"/>
<dbReference type="GO" id="GO:0005384">
    <property type="term" value="F:manganese ion transmembrane transporter activity"/>
    <property type="evidence" value="ECO:0007669"/>
    <property type="project" value="TreeGrafter"/>
</dbReference>
<feature type="transmembrane region" description="Helical" evidence="7">
    <location>
        <begin position="187"/>
        <end position="208"/>
    </location>
</feature>
<feature type="transmembrane region" description="Helical" evidence="7">
    <location>
        <begin position="120"/>
        <end position="137"/>
    </location>
</feature>
<dbReference type="GO" id="GO:0015086">
    <property type="term" value="F:cadmium ion transmembrane transporter activity"/>
    <property type="evidence" value="ECO:0007669"/>
    <property type="project" value="TreeGrafter"/>
</dbReference>
<evidence type="ECO:0000313" key="9">
    <source>
        <dbReference type="Proteomes" id="UP000180253"/>
    </source>
</evidence>
<feature type="transmembrane region" description="Helical" evidence="7">
    <location>
        <begin position="277"/>
        <end position="303"/>
    </location>
</feature>
<evidence type="ECO:0000256" key="2">
    <source>
        <dbReference type="ARBA" id="ARBA00022448"/>
    </source>
</evidence>
<accession>A0A1S1N2E5</accession>
<feature type="transmembrane region" description="Helical" evidence="7">
    <location>
        <begin position="339"/>
        <end position="361"/>
    </location>
</feature>
<feature type="transmembrane region" description="Helical" evidence="7">
    <location>
        <begin position="38"/>
        <end position="61"/>
    </location>
</feature>